<keyword evidence="2" id="KW-1185">Reference proteome</keyword>
<reference evidence="1" key="1">
    <citation type="submission" date="2022-08" db="UniProtKB">
        <authorList>
            <consortium name="EnsemblMetazoa"/>
        </authorList>
    </citation>
    <scope>IDENTIFICATION</scope>
    <source>
        <strain evidence="1">Dongola</strain>
    </source>
</reference>
<dbReference type="VEuPathDB" id="VectorBase:AARA006256"/>
<dbReference type="AlphaFoldDB" id="A0A182HY78"/>
<sequence length="202" mass="22629">MTRELANHLGDGSTRATVPLLTHPWNGAGVTILPRRSRFALKFRYICSRFMVAFVRGLATPFRPSVDRSGFIEWVDLFIDIFRGGPGRELTFGILQLSLIEELQRRTNCVRAEGELQSATVMSLYPGLKQRQNSILLDRKLQQAEYEAAVGVFDDADVGLQQRRNVIAPDWRLQRTTLTSLTRGCSSGGMRSRLTGGCNGRL</sequence>
<accession>A0A182HY78</accession>
<evidence type="ECO:0000313" key="2">
    <source>
        <dbReference type="Proteomes" id="UP000075840"/>
    </source>
</evidence>
<evidence type="ECO:0000313" key="1">
    <source>
        <dbReference type="EnsemblMetazoa" id="AARA006256-PA"/>
    </source>
</evidence>
<protein>
    <submittedName>
        <fullName evidence="1">Uncharacterized protein</fullName>
    </submittedName>
</protein>
<dbReference type="EnsemblMetazoa" id="AARA006256-RA">
    <property type="protein sequence ID" value="AARA006256-PA"/>
    <property type="gene ID" value="AARA006256"/>
</dbReference>
<dbReference type="EMBL" id="APCN01004503">
    <property type="status" value="NOT_ANNOTATED_CDS"/>
    <property type="molecule type" value="Genomic_DNA"/>
</dbReference>
<organism evidence="1 2">
    <name type="scientific">Anopheles arabiensis</name>
    <name type="common">Mosquito</name>
    <dbReference type="NCBI Taxonomy" id="7173"/>
    <lineage>
        <taxon>Eukaryota</taxon>
        <taxon>Metazoa</taxon>
        <taxon>Ecdysozoa</taxon>
        <taxon>Arthropoda</taxon>
        <taxon>Hexapoda</taxon>
        <taxon>Insecta</taxon>
        <taxon>Pterygota</taxon>
        <taxon>Neoptera</taxon>
        <taxon>Endopterygota</taxon>
        <taxon>Diptera</taxon>
        <taxon>Nematocera</taxon>
        <taxon>Culicoidea</taxon>
        <taxon>Culicidae</taxon>
        <taxon>Anophelinae</taxon>
        <taxon>Anopheles</taxon>
    </lineage>
</organism>
<dbReference type="Proteomes" id="UP000075840">
    <property type="component" value="Unassembled WGS sequence"/>
</dbReference>
<name>A0A182HY78_ANOAR</name>
<proteinExistence type="predicted"/>